<keyword evidence="3" id="KW-1185">Reference proteome</keyword>
<proteinExistence type="predicted"/>
<feature type="region of interest" description="Disordered" evidence="1">
    <location>
        <begin position="235"/>
        <end position="256"/>
    </location>
</feature>
<name>A0A4Y7SDZ0_COPMI</name>
<accession>A0A4Y7SDZ0</accession>
<feature type="region of interest" description="Disordered" evidence="1">
    <location>
        <begin position="1"/>
        <end position="36"/>
    </location>
</feature>
<comment type="caution">
    <text evidence="2">The sequence shown here is derived from an EMBL/GenBank/DDBJ whole genome shotgun (WGS) entry which is preliminary data.</text>
</comment>
<dbReference type="OrthoDB" id="2269034at2759"/>
<dbReference type="EMBL" id="QPFP01000162">
    <property type="protein sequence ID" value="TEB19960.1"/>
    <property type="molecule type" value="Genomic_DNA"/>
</dbReference>
<gene>
    <name evidence="2" type="ORF">FA13DRAFT_1801565</name>
</gene>
<evidence type="ECO:0000313" key="2">
    <source>
        <dbReference type="EMBL" id="TEB19960.1"/>
    </source>
</evidence>
<reference evidence="2 3" key="1">
    <citation type="journal article" date="2019" name="Nat. Ecol. Evol.">
        <title>Megaphylogeny resolves global patterns of mushroom evolution.</title>
        <authorList>
            <person name="Varga T."/>
            <person name="Krizsan K."/>
            <person name="Foldi C."/>
            <person name="Dima B."/>
            <person name="Sanchez-Garcia M."/>
            <person name="Sanchez-Ramirez S."/>
            <person name="Szollosi G.J."/>
            <person name="Szarkandi J.G."/>
            <person name="Papp V."/>
            <person name="Albert L."/>
            <person name="Andreopoulos W."/>
            <person name="Angelini C."/>
            <person name="Antonin V."/>
            <person name="Barry K.W."/>
            <person name="Bougher N.L."/>
            <person name="Buchanan P."/>
            <person name="Buyck B."/>
            <person name="Bense V."/>
            <person name="Catcheside P."/>
            <person name="Chovatia M."/>
            <person name="Cooper J."/>
            <person name="Damon W."/>
            <person name="Desjardin D."/>
            <person name="Finy P."/>
            <person name="Geml J."/>
            <person name="Haridas S."/>
            <person name="Hughes K."/>
            <person name="Justo A."/>
            <person name="Karasinski D."/>
            <person name="Kautmanova I."/>
            <person name="Kiss B."/>
            <person name="Kocsube S."/>
            <person name="Kotiranta H."/>
            <person name="LaButti K.M."/>
            <person name="Lechner B.E."/>
            <person name="Liimatainen K."/>
            <person name="Lipzen A."/>
            <person name="Lukacs Z."/>
            <person name="Mihaltcheva S."/>
            <person name="Morgado L.N."/>
            <person name="Niskanen T."/>
            <person name="Noordeloos M.E."/>
            <person name="Ohm R.A."/>
            <person name="Ortiz-Santana B."/>
            <person name="Ovrebo C."/>
            <person name="Racz N."/>
            <person name="Riley R."/>
            <person name="Savchenko A."/>
            <person name="Shiryaev A."/>
            <person name="Soop K."/>
            <person name="Spirin V."/>
            <person name="Szebenyi C."/>
            <person name="Tomsovsky M."/>
            <person name="Tulloss R.E."/>
            <person name="Uehling J."/>
            <person name="Grigoriev I.V."/>
            <person name="Vagvolgyi C."/>
            <person name="Papp T."/>
            <person name="Martin F.M."/>
            <person name="Miettinen O."/>
            <person name="Hibbett D.S."/>
            <person name="Nagy L.G."/>
        </authorList>
    </citation>
    <scope>NUCLEOTIDE SEQUENCE [LARGE SCALE GENOMIC DNA]</scope>
    <source>
        <strain evidence="2 3">FP101781</strain>
    </source>
</reference>
<dbReference type="STRING" id="71717.A0A4Y7SDZ0"/>
<evidence type="ECO:0000313" key="3">
    <source>
        <dbReference type="Proteomes" id="UP000298030"/>
    </source>
</evidence>
<evidence type="ECO:0000256" key="1">
    <source>
        <dbReference type="SAM" id="MobiDB-lite"/>
    </source>
</evidence>
<sequence>MFHPHSTPNLDEGIPQSIGEAWTDTRGHTPRTADNGHASLINGLPVELLAEIFWDFVRDTSDTLATTKGLAKPNAHKVPPYRKPYGDPIILGTVCKFWRSVALSISGLWSTIYITTNHPHFPQRLPLYLSRCGPEPLTLSLHISRPPPQYRTNIQERLQCLSRYEDLLGSVLSLVPRCRRLYLDLQWEIQNPKPSFYPAHPLILEEFSANFSGTWDTRKVTKFCALLRRQPPPQAAKVARPPWKRQLHSNPTSSFKASARRRSATSNFATFNRFDEMLGFLRKCNDLETFSCYAAKPPQPSMALVLYGTNAPPGPPPFTILGHLHTLSLSFNLGLGPCKLTIDHCWDMESVESQHSTYADIGWDALKSLLERSQCNLRTLEYRRHGEHEEAPSVNESALVRFVESAGAQWLEDLSISAAVGDETLRALTLRPGKAPVCPTLKKVVLGRCKSTDGRGRIWFSPGRASQPD</sequence>
<protein>
    <submittedName>
        <fullName evidence="2">Uncharacterized protein</fullName>
    </submittedName>
</protein>
<organism evidence="2 3">
    <name type="scientific">Coprinellus micaceus</name>
    <name type="common">Glistening ink-cap mushroom</name>
    <name type="synonym">Coprinus micaceus</name>
    <dbReference type="NCBI Taxonomy" id="71717"/>
    <lineage>
        <taxon>Eukaryota</taxon>
        <taxon>Fungi</taxon>
        <taxon>Dikarya</taxon>
        <taxon>Basidiomycota</taxon>
        <taxon>Agaricomycotina</taxon>
        <taxon>Agaricomycetes</taxon>
        <taxon>Agaricomycetidae</taxon>
        <taxon>Agaricales</taxon>
        <taxon>Agaricineae</taxon>
        <taxon>Psathyrellaceae</taxon>
        <taxon>Coprinellus</taxon>
    </lineage>
</organism>
<dbReference type="Proteomes" id="UP000298030">
    <property type="component" value="Unassembled WGS sequence"/>
</dbReference>
<dbReference type="AlphaFoldDB" id="A0A4Y7SDZ0"/>